<dbReference type="GO" id="GO:0016755">
    <property type="term" value="F:aminoacyltransferase activity"/>
    <property type="evidence" value="ECO:0007669"/>
    <property type="project" value="TreeGrafter"/>
</dbReference>
<comment type="subcellular location">
    <subcellularLocation>
        <location evidence="1">Cell membrane</location>
        <topology evidence="1">Multi-pass membrane protein</topology>
    </subcellularLocation>
</comment>
<dbReference type="EMBL" id="VRMG01000001">
    <property type="protein sequence ID" value="TXN32898.1"/>
    <property type="molecule type" value="Genomic_DNA"/>
</dbReference>
<accession>A0A5C8UZ36</accession>
<evidence type="ECO:0000256" key="3">
    <source>
        <dbReference type="ARBA" id="ARBA00022692"/>
    </source>
</evidence>
<dbReference type="InterPro" id="IPR051211">
    <property type="entry name" value="PG_lysyltransferase"/>
</dbReference>
<feature type="transmembrane region" description="Helical" evidence="6">
    <location>
        <begin position="36"/>
        <end position="64"/>
    </location>
</feature>
<feature type="transmembrane region" description="Helical" evidence="6">
    <location>
        <begin position="160"/>
        <end position="176"/>
    </location>
</feature>
<name>A0A5C8UZ36_9MICO</name>
<feature type="transmembrane region" description="Helical" evidence="6">
    <location>
        <begin position="433"/>
        <end position="454"/>
    </location>
</feature>
<feature type="transmembrane region" description="Helical" evidence="6">
    <location>
        <begin position="76"/>
        <end position="100"/>
    </location>
</feature>
<gene>
    <name evidence="8" type="ORF">FVP33_00395</name>
</gene>
<sequence length="802" mass="88207">MLVLAFATGSLIHGPRPQLRVVVGTGLEAFNDTHNFFSPITSVLFASGILELLASIAAIVVLVGAAERLMGWWRTLLAFLVTPLIGAGVGMLLQAAGLMAREFWAVGIQESIVLDPFTAISGTVLTASAFAGPLWRRRVRVLGFTALTVVFLYSGQPSDLFRLIAAVVGLILGLVLSRSRPGLRWVRSSHHEARSLLSAALMITAIGPFVSIFTPARYGPLHPLGLLFRNALPHLQTVTHQCLGHLTSVGCAFDVALARLNGPGPVILAPLPLIVLIVAAIGMLRGRRSAAWVAIAVNLWLALLAAFYYGFLPAIGQDERVSQNANGVEAVVRLSVSVLVPLVIAVLVAANLRHFTVRSPRRVVVRFIATVVGTFVALSVLYVGVGWLDRAQFRPVVTFWQLLYDLPDRFVPIGFLRLEDLQFLPIGGLSRLIYEWVGPVFWIVLLLAAIPLFFSDRNATSFVERDRVRALLKQHSESLGHMATWNGNSYWFTDDGRVAIAYRVNSGVAITTADPIGDPELVDDAIHKFATFCDDNGWTPVFYSVQQKHQELFDGMGWSTMVVAEETVVFPETWSMLGKSWQDVRSSINRASRNGVRAEWTSFQNLSLAHTAQIESISESWVAEKNLPELGFTLGGLDELSDHEVGLFLAIGEDEVVQAVTSWMPTYRDGEIIGWTLDFMRRRPDSMNGVMEFLIASAALHMQQLGIEFMSLSAAPLARTATTEAETDRIQRLLGWLARTLEPAYGFQSLLTFKQKFQPEFRPLIMAYPDPLALPAIAAALARAYIPSLSVPQMVRFMRSIL</sequence>
<evidence type="ECO:0000256" key="1">
    <source>
        <dbReference type="ARBA" id="ARBA00004651"/>
    </source>
</evidence>
<keyword evidence="2" id="KW-1003">Cell membrane</keyword>
<feature type="transmembrane region" description="Helical" evidence="6">
    <location>
        <begin position="364"/>
        <end position="385"/>
    </location>
</feature>
<keyword evidence="5 6" id="KW-0472">Membrane</keyword>
<evidence type="ECO:0000256" key="4">
    <source>
        <dbReference type="ARBA" id="ARBA00022989"/>
    </source>
</evidence>
<feature type="transmembrane region" description="Helical" evidence="6">
    <location>
        <begin position="331"/>
        <end position="352"/>
    </location>
</feature>
<feature type="transmembrane region" description="Helical" evidence="6">
    <location>
        <begin position="112"/>
        <end position="132"/>
    </location>
</feature>
<feature type="domain" description="Phosphatidylglycerol lysyltransferase C-terminal" evidence="7">
    <location>
        <begin position="469"/>
        <end position="768"/>
    </location>
</feature>
<dbReference type="PANTHER" id="PTHR34697">
    <property type="entry name" value="PHOSPHATIDYLGLYCEROL LYSYLTRANSFERASE"/>
    <property type="match status" value="1"/>
</dbReference>
<proteinExistence type="predicted"/>
<evidence type="ECO:0000256" key="2">
    <source>
        <dbReference type="ARBA" id="ARBA00022475"/>
    </source>
</evidence>
<dbReference type="Pfam" id="PF09924">
    <property type="entry name" value="LPG_synthase_C"/>
    <property type="match status" value="1"/>
</dbReference>
<feature type="transmembrane region" description="Helical" evidence="6">
    <location>
        <begin position="266"/>
        <end position="284"/>
    </location>
</feature>
<protein>
    <submittedName>
        <fullName evidence="8">DUF2156 domain-containing protein</fullName>
    </submittedName>
</protein>
<dbReference type="GO" id="GO:0005886">
    <property type="term" value="C:plasma membrane"/>
    <property type="evidence" value="ECO:0007669"/>
    <property type="project" value="UniProtKB-SubCell"/>
</dbReference>
<dbReference type="GO" id="GO:0055091">
    <property type="term" value="P:phospholipid homeostasis"/>
    <property type="evidence" value="ECO:0007669"/>
    <property type="project" value="TreeGrafter"/>
</dbReference>
<evidence type="ECO:0000256" key="5">
    <source>
        <dbReference type="ARBA" id="ARBA00023136"/>
    </source>
</evidence>
<keyword evidence="3 6" id="KW-0812">Transmembrane</keyword>
<evidence type="ECO:0000313" key="9">
    <source>
        <dbReference type="Proteomes" id="UP000321379"/>
    </source>
</evidence>
<evidence type="ECO:0000256" key="6">
    <source>
        <dbReference type="SAM" id="Phobius"/>
    </source>
</evidence>
<reference evidence="8 9" key="1">
    <citation type="submission" date="2019-08" db="EMBL/GenBank/DDBJ databases">
        <title>Bacterial whole genome sequence for Glaciihabitans sp. CHu50b-6-2.</title>
        <authorList>
            <person name="Jin L."/>
        </authorList>
    </citation>
    <scope>NUCLEOTIDE SEQUENCE [LARGE SCALE GENOMIC DNA]</scope>
    <source>
        <strain evidence="8 9">CHu50b-6-2</strain>
    </source>
</reference>
<comment type="caution">
    <text evidence="8">The sequence shown here is derived from an EMBL/GenBank/DDBJ whole genome shotgun (WGS) entry which is preliminary data.</text>
</comment>
<feature type="transmembrane region" description="Helical" evidence="6">
    <location>
        <begin position="139"/>
        <end position="154"/>
    </location>
</feature>
<dbReference type="InterPro" id="IPR024320">
    <property type="entry name" value="LPG_synthase_C"/>
</dbReference>
<feature type="transmembrane region" description="Helical" evidence="6">
    <location>
        <begin position="196"/>
        <end position="218"/>
    </location>
</feature>
<keyword evidence="4 6" id="KW-1133">Transmembrane helix</keyword>
<dbReference type="AlphaFoldDB" id="A0A5C8UZ36"/>
<keyword evidence="9" id="KW-1185">Reference proteome</keyword>
<feature type="transmembrane region" description="Helical" evidence="6">
    <location>
        <begin position="291"/>
        <end position="311"/>
    </location>
</feature>
<evidence type="ECO:0000313" key="8">
    <source>
        <dbReference type="EMBL" id="TXN32898.1"/>
    </source>
</evidence>
<evidence type="ECO:0000259" key="7">
    <source>
        <dbReference type="Pfam" id="PF09924"/>
    </source>
</evidence>
<dbReference type="PANTHER" id="PTHR34697:SF2">
    <property type="entry name" value="PHOSPHATIDYLGLYCEROL LYSYLTRANSFERASE"/>
    <property type="match status" value="1"/>
</dbReference>
<organism evidence="8 9">
    <name type="scientific">Lacisediminihabitans profunda</name>
    <dbReference type="NCBI Taxonomy" id="2594790"/>
    <lineage>
        <taxon>Bacteria</taxon>
        <taxon>Bacillati</taxon>
        <taxon>Actinomycetota</taxon>
        <taxon>Actinomycetes</taxon>
        <taxon>Micrococcales</taxon>
        <taxon>Microbacteriaceae</taxon>
        <taxon>Lacisediminihabitans</taxon>
    </lineage>
</organism>
<dbReference type="Proteomes" id="UP000321379">
    <property type="component" value="Unassembled WGS sequence"/>
</dbReference>